<dbReference type="InterPro" id="IPR000007">
    <property type="entry name" value="Tubby_C"/>
</dbReference>
<dbReference type="InterPro" id="IPR025659">
    <property type="entry name" value="Tubby-like_C"/>
</dbReference>
<dbReference type="STRING" id="105231.A0A1Y1IJD2"/>
<evidence type="ECO:0000256" key="1">
    <source>
        <dbReference type="ARBA" id="ARBA00007129"/>
    </source>
</evidence>
<proteinExistence type="inferred from homology"/>
<accession>A0A1Y1IJD2</accession>
<feature type="compositionally biased region" description="Polar residues" evidence="2">
    <location>
        <begin position="91"/>
        <end position="117"/>
    </location>
</feature>
<comment type="similarity">
    <text evidence="1">Belongs to the TUB family.</text>
</comment>
<feature type="compositionally biased region" description="Basic residues" evidence="2">
    <location>
        <begin position="1"/>
        <end position="10"/>
    </location>
</feature>
<dbReference type="Pfam" id="PF01167">
    <property type="entry name" value="Tub"/>
    <property type="match status" value="1"/>
</dbReference>
<dbReference type="OMA" id="CVIARET"/>
<dbReference type="Gene3D" id="3.20.90.10">
    <property type="entry name" value="Tubby Protein, Chain A"/>
    <property type="match status" value="1"/>
</dbReference>
<sequence length="552" mass="58444">MARGGAGKRPHSPESDGEGAAGRPSAASAFPEEGVFPVSDPAFPKNPFIESLELDDESDDGEDLDNSFAAIAPHVDIMFDPPARRPAIGVNPTNRGNASPITESETESVGGQASTAWSGVKGPMQTDFVSGGVGGFDGGGLASGGSRGPVTTVNDKGVLVIRQSSDAGNASASPAVGGFPQLTKVRTRREEGQPLARGVSDAARGSNQSTPAVGAEGISPTSMQFAPEAADKYRTPREVPEAVFSPVASELREAQEDRITETPHSLLSPEGQRLAAAWSAQAIREGGAQAAAPWSSISNSSLVSRPVPEDVGTVLCYIVREKDSLYRLYTQQGTGRPDRLLLIAREHKRAGKTDFTIASTLAGIKSREPEDGFVGTVQGNVMGTRFALTGAGVREDETGTVEEKRLLAVTNFQGSAKKLSGDYRRMTVTVPKPVVVTASDTSAEAPVGSLALPDTWDAKDGVAQTAVLNTKVPYVRRVNGVTQHYLPYHGRCRLPSVKNFQLVYEDDQEHVVLMFGKDSKHTYCMDYSWPLCAHQAFGISLASIATKLCYAI</sequence>
<keyword evidence="5" id="KW-1185">Reference proteome</keyword>
<dbReference type="AlphaFoldDB" id="A0A1Y1IJD2"/>
<evidence type="ECO:0000313" key="5">
    <source>
        <dbReference type="Proteomes" id="UP000054558"/>
    </source>
</evidence>
<feature type="domain" description="Tubby C-terminal" evidence="3">
    <location>
        <begin position="304"/>
        <end position="545"/>
    </location>
</feature>
<feature type="region of interest" description="Disordered" evidence="2">
    <location>
        <begin position="1"/>
        <end position="65"/>
    </location>
</feature>
<reference evidence="4 5" key="1">
    <citation type="journal article" date="2014" name="Nat. Commun.">
        <title>Klebsormidium flaccidum genome reveals primary factors for plant terrestrial adaptation.</title>
        <authorList>
            <person name="Hori K."/>
            <person name="Maruyama F."/>
            <person name="Fujisawa T."/>
            <person name="Togashi T."/>
            <person name="Yamamoto N."/>
            <person name="Seo M."/>
            <person name="Sato S."/>
            <person name="Yamada T."/>
            <person name="Mori H."/>
            <person name="Tajima N."/>
            <person name="Moriyama T."/>
            <person name="Ikeuchi M."/>
            <person name="Watanabe M."/>
            <person name="Wada H."/>
            <person name="Kobayashi K."/>
            <person name="Saito M."/>
            <person name="Masuda T."/>
            <person name="Sasaki-Sekimoto Y."/>
            <person name="Mashiguchi K."/>
            <person name="Awai K."/>
            <person name="Shimojima M."/>
            <person name="Masuda S."/>
            <person name="Iwai M."/>
            <person name="Nobusawa T."/>
            <person name="Narise T."/>
            <person name="Kondo S."/>
            <person name="Saito H."/>
            <person name="Sato R."/>
            <person name="Murakawa M."/>
            <person name="Ihara Y."/>
            <person name="Oshima-Yamada Y."/>
            <person name="Ohtaka K."/>
            <person name="Satoh M."/>
            <person name="Sonobe K."/>
            <person name="Ishii M."/>
            <person name="Ohtani R."/>
            <person name="Kanamori-Sato M."/>
            <person name="Honoki R."/>
            <person name="Miyazaki D."/>
            <person name="Mochizuki H."/>
            <person name="Umetsu J."/>
            <person name="Higashi K."/>
            <person name="Shibata D."/>
            <person name="Kamiya Y."/>
            <person name="Sato N."/>
            <person name="Nakamura Y."/>
            <person name="Tabata S."/>
            <person name="Ida S."/>
            <person name="Kurokawa K."/>
            <person name="Ohta H."/>
        </authorList>
    </citation>
    <scope>NUCLEOTIDE SEQUENCE [LARGE SCALE GENOMIC DNA]</scope>
    <source>
        <strain evidence="4 5">NIES-2285</strain>
    </source>
</reference>
<organism evidence="4 5">
    <name type="scientific">Klebsormidium nitens</name>
    <name type="common">Green alga</name>
    <name type="synonym">Ulothrix nitens</name>
    <dbReference type="NCBI Taxonomy" id="105231"/>
    <lineage>
        <taxon>Eukaryota</taxon>
        <taxon>Viridiplantae</taxon>
        <taxon>Streptophyta</taxon>
        <taxon>Klebsormidiophyceae</taxon>
        <taxon>Klebsormidiales</taxon>
        <taxon>Klebsormidiaceae</taxon>
        <taxon>Klebsormidium</taxon>
    </lineage>
</organism>
<feature type="region of interest" description="Disordered" evidence="2">
    <location>
        <begin position="90"/>
        <end position="120"/>
    </location>
</feature>
<dbReference type="Proteomes" id="UP000054558">
    <property type="component" value="Unassembled WGS sequence"/>
</dbReference>
<dbReference type="EMBL" id="DF237412">
    <property type="protein sequence ID" value="GAQ88836.1"/>
    <property type="molecule type" value="Genomic_DNA"/>
</dbReference>
<name>A0A1Y1IJD2_KLENI</name>
<dbReference type="PANTHER" id="PTHR16517">
    <property type="entry name" value="TUBBY-RELATED"/>
    <property type="match status" value="1"/>
</dbReference>
<dbReference type="OrthoDB" id="8775810at2759"/>
<dbReference type="SUPFAM" id="SSF54518">
    <property type="entry name" value="Tubby C-terminal domain-like"/>
    <property type="match status" value="1"/>
</dbReference>
<dbReference type="PANTHER" id="PTHR16517:SF131">
    <property type="entry name" value="TUBBY-LIKE PROTEIN 8"/>
    <property type="match status" value="1"/>
</dbReference>
<evidence type="ECO:0000256" key="2">
    <source>
        <dbReference type="SAM" id="MobiDB-lite"/>
    </source>
</evidence>
<gene>
    <name evidence="4" type="ORF">KFL_004630030</name>
</gene>
<feature type="region of interest" description="Disordered" evidence="2">
    <location>
        <begin position="190"/>
        <end position="219"/>
    </location>
</feature>
<protein>
    <submittedName>
        <fullName evidence="4">Tubby-like protein</fullName>
    </submittedName>
</protein>
<evidence type="ECO:0000313" key="4">
    <source>
        <dbReference type="EMBL" id="GAQ88836.1"/>
    </source>
</evidence>
<feature type="compositionally biased region" description="Acidic residues" evidence="2">
    <location>
        <begin position="52"/>
        <end position="65"/>
    </location>
</feature>
<evidence type="ECO:0000259" key="3">
    <source>
        <dbReference type="Pfam" id="PF01167"/>
    </source>
</evidence>